<protein>
    <submittedName>
        <fullName evidence="2">DUF1653 domain-containing protein</fullName>
    </submittedName>
</protein>
<gene>
    <name evidence="2" type="ORF">LVJ82_13895</name>
</gene>
<dbReference type="Pfam" id="PF07866">
    <property type="entry name" value="DUF1653"/>
    <property type="match status" value="1"/>
</dbReference>
<dbReference type="RefSeq" id="WP_058357764.1">
    <property type="nucleotide sequence ID" value="NZ_CABKVG010000010.1"/>
</dbReference>
<keyword evidence="3" id="KW-1185">Reference proteome</keyword>
<evidence type="ECO:0000313" key="3">
    <source>
        <dbReference type="Proteomes" id="UP000832011"/>
    </source>
</evidence>
<feature type="domain" description="DUF1653" evidence="1">
    <location>
        <begin position="7"/>
        <end position="67"/>
    </location>
</feature>
<name>A0ABY4DZJ4_9NEIS</name>
<reference evidence="2 3" key="1">
    <citation type="journal article" date="2022" name="Res Sq">
        <title>Evolution of multicellular longitudinally dividing oral cavity symbionts (Neisseriaceae).</title>
        <authorList>
            <person name="Nyongesa S."/>
            <person name="Weber P."/>
            <person name="Bernet E."/>
            <person name="Pullido F."/>
            <person name="Nieckarz M."/>
            <person name="Delaby M."/>
            <person name="Nieves C."/>
            <person name="Viehboeck T."/>
            <person name="Krause N."/>
            <person name="Rivera-Millot A."/>
            <person name="Nakamura A."/>
            <person name="Vischer N."/>
            <person name="VanNieuwenhze M."/>
            <person name="Brun Y."/>
            <person name="Cava F."/>
            <person name="Bulgheresi S."/>
            <person name="Veyrier F."/>
        </authorList>
    </citation>
    <scope>NUCLEOTIDE SEQUENCE [LARGE SCALE GENOMIC DNA]</scope>
    <source>
        <strain evidence="2 3">SN4</strain>
    </source>
</reference>
<accession>A0ABY4DZJ4</accession>
<evidence type="ECO:0000313" key="2">
    <source>
        <dbReference type="EMBL" id="UOO88550.1"/>
    </source>
</evidence>
<dbReference type="InterPro" id="IPR023387">
    <property type="entry name" value="DUF1653-like_dom"/>
</dbReference>
<dbReference type="EMBL" id="CP091511">
    <property type="protein sequence ID" value="UOO88550.1"/>
    <property type="molecule type" value="Genomic_DNA"/>
</dbReference>
<organism evidence="2 3">
    <name type="scientific">Vitreoscilla massiliensis</name>
    <dbReference type="NCBI Taxonomy" id="1689272"/>
    <lineage>
        <taxon>Bacteria</taxon>
        <taxon>Pseudomonadati</taxon>
        <taxon>Pseudomonadota</taxon>
        <taxon>Betaproteobacteria</taxon>
        <taxon>Neisseriales</taxon>
        <taxon>Neisseriaceae</taxon>
        <taxon>Vitreoscilla</taxon>
    </lineage>
</organism>
<evidence type="ECO:0000259" key="1">
    <source>
        <dbReference type="Pfam" id="PF07866"/>
    </source>
</evidence>
<sequence length="75" mass="8680">MNSIPRGIYQHYKGQQYEVLGCAHHSETEEMMVVYRALYGDYGLWVRPLAMFTSTVVVDGNIQPRFRIVHAHSHS</sequence>
<dbReference type="InterPro" id="IPR037135">
    <property type="entry name" value="DUF1653-like_dom_sf"/>
</dbReference>
<dbReference type="Proteomes" id="UP000832011">
    <property type="component" value="Chromosome"/>
</dbReference>
<proteinExistence type="predicted"/>
<dbReference type="Gene3D" id="2.30.30.320">
    <property type="entry name" value="DUF1653-like domain"/>
    <property type="match status" value="1"/>
</dbReference>